<keyword evidence="7" id="KW-1185">Reference proteome</keyword>
<evidence type="ECO:0000256" key="1">
    <source>
        <dbReference type="ARBA" id="ARBA00006964"/>
    </source>
</evidence>
<name>A0A2T3G0W4_9FIRM</name>
<dbReference type="KEGG" id="fit:Fi14EGH31_09020"/>
<dbReference type="FunFam" id="3.40.1390.30:FF:000001">
    <property type="entry name" value="GTP cyclohydrolase 1 type 2"/>
    <property type="match status" value="1"/>
</dbReference>
<dbReference type="AlphaFoldDB" id="A0A2T3G0W4"/>
<evidence type="ECO:0000313" key="8">
    <source>
        <dbReference type="Proteomes" id="UP000593842"/>
    </source>
</evidence>
<proteinExistence type="inferred from homology"/>
<dbReference type="EMBL" id="PYLQ01000008">
    <property type="protein sequence ID" value="PST41143.1"/>
    <property type="molecule type" value="Genomic_DNA"/>
</dbReference>
<feature type="binding site" evidence="4">
    <location>
        <position position="103"/>
    </location>
    <ligand>
        <name>a divalent metal cation</name>
        <dbReference type="ChEBI" id="CHEBI:60240"/>
        <label>1</label>
    </ligand>
</feature>
<evidence type="ECO:0000256" key="3">
    <source>
        <dbReference type="ARBA" id="ARBA00022723"/>
    </source>
</evidence>
<dbReference type="GO" id="GO:0016787">
    <property type="term" value="F:hydrolase activity"/>
    <property type="evidence" value="ECO:0007669"/>
    <property type="project" value="UniProtKB-KW"/>
</dbReference>
<reference evidence="6 7" key="1">
    <citation type="journal article" date="2019" name="Int. J. Syst. Evol. Microbiol.">
        <title>Faecalibacillus intestinalis gen. nov., sp. nov. and Faecalibacillus faecis sp. nov., isolated from human faeces.</title>
        <authorList>
            <person name="Seo B."/>
            <person name="Jeon K."/>
            <person name="Baek I."/>
            <person name="Lee Y.M."/>
            <person name="Baek K."/>
            <person name="Ko G."/>
        </authorList>
    </citation>
    <scope>NUCLEOTIDE SEQUENCE [LARGE SCALE GENOMIC DNA]</scope>
    <source>
        <strain evidence="6 7">SNUG30099</strain>
    </source>
</reference>
<dbReference type="InterPro" id="IPR036069">
    <property type="entry name" value="DUF34/NIF3_sf"/>
</dbReference>
<evidence type="ECO:0000313" key="7">
    <source>
        <dbReference type="Proteomes" id="UP000240974"/>
    </source>
</evidence>
<keyword evidence="5" id="KW-0378">Hydrolase</keyword>
<accession>A0A2T3G0W4</accession>
<dbReference type="InterPro" id="IPR002678">
    <property type="entry name" value="DUF34/NIF3"/>
</dbReference>
<organism evidence="6 7">
    <name type="scientific">Faecalibacillus intestinalis</name>
    <dbReference type="NCBI Taxonomy" id="1982626"/>
    <lineage>
        <taxon>Bacteria</taxon>
        <taxon>Bacillati</taxon>
        <taxon>Bacillota</taxon>
        <taxon>Erysipelotrichia</taxon>
        <taxon>Erysipelotrichales</taxon>
        <taxon>Coprobacillaceae</taxon>
        <taxon>Faecalibacillus</taxon>
    </lineage>
</organism>
<evidence type="ECO:0000313" key="6">
    <source>
        <dbReference type="EMBL" id="PST41143.1"/>
    </source>
</evidence>
<dbReference type="GO" id="GO:0005737">
    <property type="term" value="C:cytoplasm"/>
    <property type="evidence" value="ECO:0007669"/>
    <property type="project" value="TreeGrafter"/>
</dbReference>
<evidence type="ECO:0000256" key="4">
    <source>
        <dbReference type="PIRSR" id="PIRSR602678-1"/>
    </source>
</evidence>
<keyword evidence="3 4" id="KW-0479">Metal-binding</keyword>
<dbReference type="Pfam" id="PF01784">
    <property type="entry name" value="DUF34_NIF3"/>
    <property type="match status" value="1"/>
</dbReference>
<evidence type="ECO:0000256" key="2">
    <source>
        <dbReference type="ARBA" id="ARBA00022112"/>
    </source>
</evidence>
<dbReference type="Gene3D" id="3.40.1390.30">
    <property type="entry name" value="NIF3 (NGG1p interacting factor 3)-like"/>
    <property type="match status" value="2"/>
</dbReference>
<reference evidence="8" key="3">
    <citation type="submission" date="2020-09" db="EMBL/GenBank/DDBJ databases">
        <title>Complete genome sequencing of Faecalibacillus intestinalis strain 14EGH31.</title>
        <authorList>
            <person name="Sakamoto M."/>
            <person name="Murakami T."/>
            <person name="Mori H."/>
        </authorList>
    </citation>
    <scope>NUCLEOTIDE SEQUENCE [LARGE SCALE GENOMIC DNA]</scope>
    <source>
        <strain evidence="8">14EGH31</strain>
    </source>
</reference>
<feature type="binding site" evidence="4">
    <location>
        <position position="64"/>
    </location>
    <ligand>
        <name>a divalent metal cation</name>
        <dbReference type="ChEBI" id="CHEBI:60240"/>
        <label>2</label>
    </ligand>
</feature>
<evidence type="ECO:0000313" key="5">
    <source>
        <dbReference type="EMBL" id="BCL57190.1"/>
    </source>
</evidence>
<dbReference type="RefSeq" id="WP_107029827.1">
    <property type="nucleotide sequence ID" value="NZ_AP024085.1"/>
</dbReference>
<dbReference type="GeneID" id="70579342"/>
<dbReference type="SUPFAM" id="SSF102705">
    <property type="entry name" value="NIF3 (NGG1p interacting factor 3)-like"/>
    <property type="match status" value="1"/>
</dbReference>
<comment type="similarity">
    <text evidence="1">Belongs to the GTP cyclohydrolase I type 2/NIF3 family.</text>
</comment>
<dbReference type="NCBIfam" id="TIGR00486">
    <property type="entry name" value="YbgI_SA1388"/>
    <property type="match status" value="1"/>
</dbReference>
<gene>
    <name evidence="6" type="ORF">C7U54_07185</name>
    <name evidence="5" type="ORF">Fi14EGH31_09020</name>
</gene>
<dbReference type="Proteomes" id="UP000593842">
    <property type="component" value="Chromosome"/>
</dbReference>
<dbReference type="Proteomes" id="UP000240974">
    <property type="component" value="Unassembled WGS sequence"/>
</dbReference>
<dbReference type="EMBL" id="AP024085">
    <property type="protein sequence ID" value="BCL57190.1"/>
    <property type="molecule type" value="Genomic_DNA"/>
</dbReference>
<feature type="binding site" evidence="4">
    <location>
        <position position="222"/>
    </location>
    <ligand>
        <name>a divalent metal cation</name>
        <dbReference type="ChEBI" id="CHEBI:60240"/>
        <label>1</label>
    </ligand>
</feature>
<protein>
    <recommendedName>
        <fullName evidence="2">GTP cyclohydrolase 1 type 2 homolog</fullName>
    </recommendedName>
</protein>
<dbReference type="PANTHER" id="PTHR13799">
    <property type="entry name" value="NGG1 INTERACTING FACTOR 3"/>
    <property type="match status" value="1"/>
</dbReference>
<feature type="binding site" evidence="4">
    <location>
        <position position="219"/>
    </location>
    <ligand>
        <name>a divalent metal cation</name>
        <dbReference type="ChEBI" id="CHEBI:60240"/>
        <label>1</label>
    </ligand>
</feature>
<sequence length="252" mass="28999">MKAYEIMNHLEKYFPLNLQMDFDCCGLQIGSREKEVKKVYIALNADNETLQACIENNCQMLITHHPFLLEKIKNLDTSLHQGKFISTAMKHDIVVYSLHTCLDRGQNGISMNDWLIQKLGVHDVTCYDHYEVGKKAILNEAINGKDFIEKVKDIFHIEHLKYSKNTNKMIHTIAICGGSAADDLEILADQVDCYITGDTKYRHAKYAIDHDCLLIDPGHHLEVIIEEKLPELLETLPLEIAVHHSKDYFEYQ</sequence>
<dbReference type="GO" id="GO:0046872">
    <property type="term" value="F:metal ion binding"/>
    <property type="evidence" value="ECO:0007669"/>
    <property type="project" value="UniProtKB-KW"/>
</dbReference>
<feature type="binding site" evidence="4">
    <location>
        <position position="65"/>
    </location>
    <ligand>
        <name>a divalent metal cation</name>
        <dbReference type="ChEBI" id="CHEBI:60240"/>
        <label>1</label>
    </ligand>
</feature>
<reference evidence="5" key="2">
    <citation type="journal article" date="2020" name="Microbiol. Resour. Announc.">
        <title>Complete Genome Sequence of Faecalibacillus intestinalis JCM 34082, Isolated from Feces from a Healthy Japanese Female.</title>
        <authorList>
            <person name="Sakamoto M."/>
            <person name="Ikeyama N."/>
            <person name="Toyoda A."/>
            <person name="Murakami T."/>
            <person name="Mori H."/>
            <person name="Ohkuma M."/>
        </authorList>
    </citation>
    <scope>NUCLEOTIDE SEQUENCE</scope>
    <source>
        <strain evidence="5">14EGH31</strain>
    </source>
</reference>
<dbReference type="PANTHER" id="PTHR13799:SF14">
    <property type="entry name" value="GTP CYCLOHYDROLASE 1 TYPE 2 HOMOLOG"/>
    <property type="match status" value="1"/>
</dbReference>